<dbReference type="REBASE" id="86555">
    <property type="entry name" value="M1.MspSO1ORF10894P"/>
</dbReference>
<dbReference type="PROSITE" id="PS00094">
    <property type="entry name" value="C5_MTASE_1"/>
    <property type="match status" value="1"/>
</dbReference>
<dbReference type="InterPro" id="IPR018117">
    <property type="entry name" value="C5_DNA_meth_AS"/>
</dbReference>
<dbReference type="SUPFAM" id="SSF53335">
    <property type="entry name" value="S-adenosyl-L-methionine-dependent methyltransferases"/>
    <property type="match status" value="1"/>
</dbReference>
<dbReference type="PANTHER" id="PTHR10629:SF52">
    <property type="entry name" value="DNA (CYTOSINE-5)-METHYLTRANSFERASE 1"/>
    <property type="match status" value="1"/>
</dbReference>
<accession>M2YA53</accession>
<dbReference type="PANTHER" id="PTHR10629">
    <property type="entry name" value="CYTOSINE-SPECIFIC METHYLTRANSFERASE"/>
    <property type="match status" value="1"/>
</dbReference>
<dbReference type="InterPro" id="IPR050390">
    <property type="entry name" value="C5-Methyltransferase"/>
</dbReference>
<comment type="catalytic activity">
    <reaction evidence="6">
        <text>a 2'-deoxycytidine in DNA + S-adenosyl-L-methionine = a 5-methyl-2'-deoxycytidine in DNA + S-adenosyl-L-homocysteine + H(+)</text>
        <dbReference type="Rhea" id="RHEA:13681"/>
        <dbReference type="Rhea" id="RHEA-COMP:11369"/>
        <dbReference type="Rhea" id="RHEA-COMP:11370"/>
        <dbReference type="ChEBI" id="CHEBI:15378"/>
        <dbReference type="ChEBI" id="CHEBI:57856"/>
        <dbReference type="ChEBI" id="CHEBI:59789"/>
        <dbReference type="ChEBI" id="CHEBI:85452"/>
        <dbReference type="ChEBI" id="CHEBI:85454"/>
        <dbReference type="EC" id="2.1.1.37"/>
    </reaction>
</comment>
<evidence type="ECO:0000256" key="1">
    <source>
        <dbReference type="ARBA" id="ARBA00011975"/>
    </source>
</evidence>
<keyword evidence="2 7" id="KW-0489">Methyltransferase</keyword>
<evidence type="ECO:0000256" key="8">
    <source>
        <dbReference type="SAM" id="MobiDB-lite"/>
    </source>
</evidence>
<evidence type="ECO:0000313" key="9">
    <source>
        <dbReference type="EMBL" id="EME69906.1"/>
    </source>
</evidence>
<dbReference type="Pfam" id="PF00145">
    <property type="entry name" value="DNA_methylase"/>
    <property type="match status" value="2"/>
</dbReference>
<dbReference type="PATRIC" id="fig|1244869.3.peg.2197"/>
<dbReference type="PROSITE" id="PS51679">
    <property type="entry name" value="SAM_MT_C5"/>
    <property type="match status" value="1"/>
</dbReference>
<dbReference type="AlphaFoldDB" id="M2YA53"/>
<dbReference type="eggNOG" id="COG0270">
    <property type="taxonomic scope" value="Bacteria"/>
</dbReference>
<evidence type="ECO:0000256" key="3">
    <source>
        <dbReference type="ARBA" id="ARBA00022679"/>
    </source>
</evidence>
<feature type="region of interest" description="Disordered" evidence="8">
    <location>
        <begin position="209"/>
        <end position="229"/>
    </location>
</feature>
<dbReference type="EC" id="2.1.1.37" evidence="1"/>
<evidence type="ECO:0000256" key="2">
    <source>
        <dbReference type="ARBA" id="ARBA00022603"/>
    </source>
</evidence>
<evidence type="ECO:0000256" key="6">
    <source>
        <dbReference type="ARBA" id="ARBA00047422"/>
    </source>
</evidence>
<dbReference type="GO" id="GO:0009307">
    <property type="term" value="P:DNA restriction-modification system"/>
    <property type="evidence" value="ECO:0007669"/>
    <property type="project" value="UniProtKB-KW"/>
</dbReference>
<dbReference type="GO" id="GO:0003677">
    <property type="term" value="F:DNA binding"/>
    <property type="evidence" value="ECO:0007669"/>
    <property type="project" value="TreeGrafter"/>
</dbReference>
<dbReference type="Gene3D" id="3.40.50.150">
    <property type="entry name" value="Vaccinia Virus protein VP39"/>
    <property type="match status" value="1"/>
</dbReference>
<organism evidence="9 10">
    <name type="scientific">Paramagnetospirillum caucaseum</name>
    <dbReference type="NCBI Taxonomy" id="1244869"/>
    <lineage>
        <taxon>Bacteria</taxon>
        <taxon>Pseudomonadati</taxon>
        <taxon>Pseudomonadota</taxon>
        <taxon>Alphaproteobacteria</taxon>
        <taxon>Rhodospirillales</taxon>
        <taxon>Magnetospirillaceae</taxon>
        <taxon>Paramagnetospirillum</taxon>
    </lineage>
</organism>
<dbReference type="GO" id="GO:0003886">
    <property type="term" value="F:DNA (cytosine-5-)-methyltransferase activity"/>
    <property type="evidence" value="ECO:0007669"/>
    <property type="project" value="UniProtKB-EC"/>
</dbReference>
<sequence length="512" mass="54199">MSCALAAEGLVYGSVCSGIEAATVAWEPLGWRPAFFAEIEPFPSAVLAHHYPYVPNLGDMTAIDGRAWRGKIDVLVGGTPCQAFSVAGLRKSLDDARGNLALTFVELADAIDPAWIVWENVPGVLSTRDNAFGCLLGGLAGEDGPVVPPGGKWTDAGVVFGPTRTVAWRVLDAQYFGLAQRRRRVFVVAGPRDRADPVAVLFERQGVRRDHPPSREAGQGIAPTISARTRGGGGLGTDFDIDGGLIAEAFGGNNTSGPIEVATALNACHSASGRMDFESETFVATTLRARDMSRGVDSDCTDTLIAHSLRGEGFDASEDGTGRGTPLVPVTIAIPIQEAGARTGVSTTDPRAGIGIGCDGDPMFTLQAGKQHAVAFTQNQRNEIRHLTIAGALAAEPGTKQQTYVAFDCKAGTGFQTVEADGVTPTLRAMNAQGRENAGGQLAIQHDMAVRRLTPRECERLQGFPDDYTGIPWRGKPADRCPDGPRYRGLGNSMATTVMNWLGRRIQAAGTR</sequence>
<dbReference type="Gene3D" id="3.90.120.10">
    <property type="entry name" value="DNA Methylase, subunit A, domain 2"/>
    <property type="match status" value="1"/>
</dbReference>
<feature type="active site" evidence="7">
    <location>
        <position position="81"/>
    </location>
</feature>
<evidence type="ECO:0000256" key="5">
    <source>
        <dbReference type="ARBA" id="ARBA00022747"/>
    </source>
</evidence>
<dbReference type="EMBL" id="AONQ01000025">
    <property type="protein sequence ID" value="EME69906.1"/>
    <property type="molecule type" value="Genomic_DNA"/>
</dbReference>
<keyword evidence="10" id="KW-1185">Reference proteome</keyword>
<dbReference type="GO" id="GO:0044027">
    <property type="term" value="P:negative regulation of gene expression via chromosomal CpG island methylation"/>
    <property type="evidence" value="ECO:0007669"/>
    <property type="project" value="TreeGrafter"/>
</dbReference>
<dbReference type="STRING" id="1244869.H261_10894"/>
<gene>
    <name evidence="9" type="ORF">H261_10894</name>
</gene>
<evidence type="ECO:0000256" key="7">
    <source>
        <dbReference type="PROSITE-ProRule" id="PRU01016"/>
    </source>
</evidence>
<keyword evidence="3 7" id="KW-0808">Transferase</keyword>
<comment type="similarity">
    <text evidence="7">Belongs to the class I-like SAM-binding methyltransferase superfamily. C5-methyltransferase family.</text>
</comment>
<dbReference type="GO" id="GO:0032259">
    <property type="term" value="P:methylation"/>
    <property type="evidence" value="ECO:0007669"/>
    <property type="project" value="UniProtKB-KW"/>
</dbReference>
<dbReference type="Proteomes" id="UP000011744">
    <property type="component" value="Unassembled WGS sequence"/>
</dbReference>
<dbReference type="InterPro" id="IPR001525">
    <property type="entry name" value="C5_MeTfrase"/>
</dbReference>
<keyword evidence="5" id="KW-0680">Restriction system</keyword>
<proteinExistence type="inferred from homology"/>
<dbReference type="InterPro" id="IPR029063">
    <property type="entry name" value="SAM-dependent_MTases_sf"/>
</dbReference>
<evidence type="ECO:0000313" key="10">
    <source>
        <dbReference type="Proteomes" id="UP000011744"/>
    </source>
</evidence>
<protein>
    <recommendedName>
        <fullName evidence="1">DNA (cytosine-5-)-methyltransferase</fullName>
        <ecNumber evidence="1">2.1.1.37</ecNumber>
    </recommendedName>
</protein>
<name>M2YA53_9PROT</name>
<comment type="caution">
    <text evidence="9">The sequence shown here is derived from an EMBL/GenBank/DDBJ whole genome shotgun (WGS) entry which is preliminary data.</text>
</comment>
<keyword evidence="4 7" id="KW-0949">S-adenosyl-L-methionine</keyword>
<reference evidence="9 10" key="1">
    <citation type="journal article" date="2014" name="Genome Announc.">
        <title>Draft Genome Sequence of Magnetospirillum sp. Strain SO-1, a Freshwater Magnetotactic Bacterium Isolated from the Ol'khovka River, Russia.</title>
        <authorList>
            <person name="Grouzdev D.S."/>
            <person name="Dziuba M.V."/>
            <person name="Sukhacheva M.S."/>
            <person name="Mardanov A.V."/>
            <person name="Beletskiy A.V."/>
            <person name="Kuznetsov B.B."/>
            <person name="Skryabin K.G."/>
        </authorList>
    </citation>
    <scope>NUCLEOTIDE SEQUENCE [LARGE SCALE GENOMIC DNA]</scope>
    <source>
        <strain evidence="9 10">SO-1</strain>
    </source>
</reference>
<evidence type="ECO:0000256" key="4">
    <source>
        <dbReference type="ARBA" id="ARBA00022691"/>
    </source>
</evidence>